<dbReference type="PANTHER" id="PTHR11552:SF201">
    <property type="entry name" value="GLUCOSE-METHANOL-CHOLINE OXIDOREDUCTASE N-TERMINAL DOMAIN-CONTAINING PROTEIN"/>
    <property type="match status" value="1"/>
</dbReference>
<dbReference type="Pfam" id="PF00732">
    <property type="entry name" value="GMC_oxred_N"/>
    <property type="match status" value="1"/>
</dbReference>
<comment type="caution">
    <text evidence="8">The sequence shown here is derived from an EMBL/GenBank/DDBJ whole genome shotgun (WGS) entry which is preliminary data.</text>
</comment>
<dbReference type="GO" id="GO:0050660">
    <property type="term" value="F:flavin adenine dinucleotide binding"/>
    <property type="evidence" value="ECO:0007669"/>
    <property type="project" value="InterPro"/>
</dbReference>
<keyword evidence="5" id="KW-0560">Oxidoreductase</keyword>
<accession>A0A8H6V1Y6</accession>
<protein>
    <recommendedName>
        <fullName evidence="7">Glucose-methanol-choline oxidoreductase N-terminal domain-containing protein</fullName>
    </recommendedName>
</protein>
<evidence type="ECO:0000256" key="1">
    <source>
        <dbReference type="ARBA" id="ARBA00001974"/>
    </source>
</evidence>
<evidence type="ECO:0000259" key="7">
    <source>
        <dbReference type="PROSITE" id="PS00624"/>
    </source>
</evidence>
<dbReference type="InterPro" id="IPR012132">
    <property type="entry name" value="GMC_OxRdtase"/>
</dbReference>
<dbReference type="AlphaFoldDB" id="A0A8H6V1Y6"/>
<evidence type="ECO:0000313" key="8">
    <source>
        <dbReference type="EMBL" id="KAF7174640.1"/>
    </source>
</evidence>
<name>A0A8H6V1Y6_9EURO</name>
<dbReference type="SUPFAM" id="SSF51905">
    <property type="entry name" value="FAD/NAD(P)-binding domain"/>
    <property type="match status" value="1"/>
</dbReference>
<dbReference type="InterPro" id="IPR036188">
    <property type="entry name" value="FAD/NAD-bd_sf"/>
</dbReference>
<dbReference type="PANTHER" id="PTHR11552">
    <property type="entry name" value="GLUCOSE-METHANOL-CHOLINE GMC OXIDOREDUCTASE"/>
    <property type="match status" value="1"/>
</dbReference>
<dbReference type="GO" id="GO:0016614">
    <property type="term" value="F:oxidoreductase activity, acting on CH-OH group of donors"/>
    <property type="evidence" value="ECO:0007669"/>
    <property type="project" value="InterPro"/>
</dbReference>
<dbReference type="Gene3D" id="3.50.50.60">
    <property type="entry name" value="FAD/NAD(P)-binding domain"/>
    <property type="match status" value="1"/>
</dbReference>
<keyword evidence="3" id="KW-0285">Flavoprotein</keyword>
<feature type="region of interest" description="Disordered" evidence="6">
    <location>
        <begin position="132"/>
        <end position="160"/>
    </location>
</feature>
<evidence type="ECO:0000256" key="3">
    <source>
        <dbReference type="ARBA" id="ARBA00022630"/>
    </source>
</evidence>
<gene>
    <name evidence="8" type="ORF">CNMCM6106_000224</name>
</gene>
<proteinExistence type="inferred from homology"/>
<comment type="cofactor">
    <cofactor evidence="1">
        <name>FAD</name>
        <dbReference type="ChEBI" id="CHEBI:57692"/>
    </cofactor>
</comment>
<evidence type="ECO:0000313" key="9">
    <source>
        <dbReference type="Proteomes" id="UP000662466"/>
    </source>
</evidence>
<comment type="similarity">
    <text evidence="2">Belongs to the GMC oxidoreductase family.</text>
</comment>
<dbReference type="InterPro" id="IPR000172">
    <property type="entry name" value="GMC_OxRdtase_N"/>
</dbReference>
<organism evidence="8 9">
    <name type="scientific">Aspergillus hiratsukae</name>
    <dbReference type="NCBI Taxonomy" id="1194566"/>
    <lineage>
        <taxon>Eukaryota</taxon>
        <taxon>Fungi</taxon>
        <taxon>Dikarya</taxon>
        <taxon>Ascomycota</taxon>
        <taxon>Pezizomycotina</taxon>
        <taxon>Eurotiomycetes</taxon>
        <taxon>Eurotiomycetidae</taxon>
        <taxon>Eurotiales</taxon>
        <taxon>Aspergillaceae</taxon>
        <taxon>Aspergillus</taxon>
        <taxon>Aspergillus subgen. Fumigati</taxon>
    </lineage>
</organism>
<evidence type="ECO:0000256" key="2">
    <source>
        <dbReference type="ARBA" id="ARBA00010790"/>
    </source>
</evidence>
<evidence type="ECO:0000256" key="4">
    <source>
        <dbReference type="ARBA" id="ARBA00022827"/>
    </source>
</evidence>
<evidence type="ECO:0000256" key="5">
    <source>
        <dbReference type="ARBA" id="ARBA00023002"/>
    </source>
</evidence>
<dbReference type="PROSITE" id="PS00624">
    <property type="entry name" value="GMC_OXRED_2"/>
    <property type="match status" value="1"/>
</dbReference>
<dbReference type="Proteomes" id="UP000662466">
    <property type="component" value="Unassembled WGS sequence"/>
</dbReference>
<keyword evidence="4" id="KW-0274">FAD</keyword>
<feature type="domain" description="Glucose-methanol-choline oxidoreductase N-terminal" evidence="7">
    <location>
        <begin position="41"/>
        <end position="55"/>
    </location>
</feature>
<reference evidence="8" key="1">
    <citation type="submission" date="2020-06" db="EMBL/GenBank/DDBJ databases">
        <title>Draft genome sequences of strains closely related to Aspergillus parafelis and Aspergillus hiratsukae.</title>
        <authorList>
            <person name="Dos Santos R.A.C."/>
            <person name="Rivero-Menendez O."/>
            <person name="Steenwyk J.L."/>
            <person name="Mead M.E."/>
            <person name="Goldman G.H."/>
            <person name="Alastruey-Izquierdo A."/>
            <person name="Rokas A."/>
        </authorList>
    </citation>
    <scope>NUCLEOTIDE SEQUENCE</scope>
    <source>
        <strain evidence="8">CNM-CM6106</strain>
    </source>
</reference>
<evidence type="ECO:0000256" key="6">
    <source>
        <dbReference type="SAM" id="MobiDB-lite"/>
    </source>
</evidence>
<sequence length="160" mass="17107">MKVLWGEAESERQVAVRVEYLDEQGEVQTAMTRREVILSAGALRTPPILEASGVGDKDRLKGLGIEPRIDLPGVGENLQDQANVPLLYTGTLNVSGSSPYATFVTASQLFGDDFEDIAAYVLSNLSLSITNVPTEQHSPPSQPGPNQSPHPHLTTSTAAP</sequence>
<dbReference type="EMBL" id="JACBAF010001238">
    <property type="protein sequence ID" value="KAF7174640.1"/>
    <property type="molecule type" value="Genomic_DNA"/>
</dbReference>
<dbReference type="Gene3D" id="3.30.560.10">
    <property type="entry name" value="Glucose Oxidase, domain 3"/>
    <property type="match status" value="1"/>
</dbReference>